<feature type="non-terminal residue" evidence="2">
    <location>
        <position position="1"/>
    </location>
</feature>
<dbReference type="PANTHER" id="PTHR32166">
    <property type="entry name" value="OSJNBA0013A04.12 PROTEIN"/>
    <property type="match status" value="1"/>
</dbReference>
<name>A0A371GDY6_MUCPR</name>
<gene>
    <name evidence="2" type="ORF">CR513_29547</name>
</gene>
<accession>A0A371GDY6</accession>
<evidence type="ECO:0000313" key="2">
    <source>
        <dbReference type="EMBL" id="RDX88798.1"/>
    </source>
</evidence>
<comment type="caution">
    <text evidence="2">The sequence shown here is derived from an EMBL/GenBank/DDBJ whole genome shotgun (WGS) entry which is preliminary data.</text>
</comment>
<dbReference type="STRING" id="157652.A0A371GDY6"/>
<keyword evidence="3" id="KW-1185">Reference proteome</keyword>
<organism evidence="2 3">
    <name type="scientific">Mucuna pruriens</name>
    <name type="common">Velvet bean</name>
    <name type="synonym">Dolichos pruriens</name>
    <dbReference type="NCBI Taxonomy" id="157652"/>
    <lineage>
        <taxon>Eukaryota</taxon>
        <taxon>Viridiplantae</taxon>
        <taxon>Streptophyta</taxon>
        <taxon>Embryophyta</taxon>
        <taxon>Tracheophyta</taxon>
        <taxon>Spermatophyta</taxon>
        <taxon>Magnoliopsida</taxon>
        <taxon>eudicotyledons</taxon>
        <taxon>Gunneridae</taxon>
        <taxon>Pentapetalae</taxon>
        <taxon>rosids</taxon>
        <taxon>fabids</taxon>
        <taxon>Fabales</taxon>
        <taxon>Fabaceae</taxon>
        <taxon>Papilionoideae</taxon>
        <taxon>50 kb inversion clade</taxon>
        <taxon>NPAAA clade</taxon>
        <taxon>indigoferoid/millettioid clade</taxon>
        <taxon>Phaseoleae</taxon>
        <taxon>Mucuna</taxon>
    </lineage>
</organism>
<feature type="domain" description="DUF659" evidence="1">
    <location>
        <begin position="116"/>
        <end position="233"/>
    </location>
</feature>
<dbReference type="InterPro" id="IPR007021">
    <property type="entry name" value="DUF659"/>
</dbReference>
<dbReference type="PANTHER" id="PTHR32166:SF74">
    <property type="entry name" value="OS05G0256350 PROTEIN"/>
    <property type="match status" value="1"/>
</dbReference>
<dbReference type="EMBL" id="QJKJ01005837">
    <property type="protein sequence ID" value="RDX88798.1"/>
    <property type="molecule type" value="Genomic_DNA"/>
</dbReference>
<evidence type="ECO:0000313" key="3">
    <source>
        <dbReference type="Proteomes" id="UP000257109"/>
    </source>
</evidence>
<dbReference type="Proteomes" id="UP000257109">
    <property type="component" value="Unassembled WGS sequence"/>
</dbReference>
<dbReference type="OrthoDB" id="1427999at2759"/>
<protein>
    <recommendedName>
        <fullName evidence="1">DUF659 domain-containing protein</fullName>
    </recommendedName>
</protein>
<proteinExistence type="predicted"/>
<evidence type="ECO:0000259" key="1">
    <source>
        <dbReference type="Pfam" id="PF04937"/>
    </source>
</evidence>
<reference evidence="2" key="1">
    <citation type="submission" date="2018-05" db="EMBL/GenBank/DDBJ databases">
        <title>Draft genome of Mucuna pruriens seed.</title>
        <authorList>
            <person name="Nnadi N.E."/>
            <person name="Vos R."/>
            <person name="Hasami M.H."/>
            <person name="Devisetty U.K."/>
            <person name="Aguiy J.C."/>
        </authorList>
    </citation>
    <scope>NUCLEOTIDE SEQUENCE [LARGE SCALE GENOMIC DNA]</scope>
    <source>
        <strain evidence="2">JCA_2017</strain>
    </source>
</reference>
<sequence length="242" mass="28340">GNDSACPSYPKEVKDKLWALKKHKEMKESETIRRIMQDEEVEDHTLEEGHFKGFKVQMPPGNGANARKKQATNRVHQYIAWFWYQTRLSFNITNCKSFQDMLVAVGRFRPHLPSLSNHDIRVSLLQKEFEHTNNLMNGQKKQWTTFWCSIISYAWTDRKQQCLINFLVHSFVGIMFIKFVDGSNLVNIGEKLFELLDSIVEDIGEENVAQVIIENQNNMSLPVRSWRKKDPKLIRLYAQHIA</sequence>
<dbReference type="Pfam" id="PF04937">
    <property type="entry name" value="DUF659"/>
    <property type="match status" value="1"/>
</dbReference>
<dbReference type="AlphaFoldDB" id="A0A371GDY6"/>